<protein>
    <submittedName>
        <fullName evidence="1">Uncharacterized protein</fullName>
    </submittedName>
</protein>
<dbReference type="InterPro" id="IPR010982">
    <property type="entry name" value="Lambda_DNA-bd_dom_sf"/>
</dbReference>
<evidence type="ECO:0000313" key="1">
    <source>
        <dbReference type="EMBL" id="GLK49511.1"/>
    </source>
</evidence>
<dbReference type="SUPFAM" id="SSF47413">
    <property type="entry name" value="lambda repressor-like DNA-binding domains"/>
    <property type="match status" value="1"/>
</dbReference>
<proteinExistence type="predicted"/>
<reference evidence="1" key="1">
    <citation type="journal article" date="2014" name="Int. J. Syst. Evol. Microbiol.">
        <title>Complete genome of a new Firmicutes species belonging to the dominant human colonic microbiota ('Ruminococcus bicirculans') reveals two chromosomes and a selective capacity to utilize plant glucans.</title>
        <authorList>
            <consortium name="NISC Comparative Sequencing Program"/>
            <person name="Wegmann U."/>
            <person name="Louis P."/>
            <person name="Goesmann A."/>
            <person name="Henrissat B."/>
            <person name="Duncan S.H."/>
            <person name="Flint H.J."/>
        </authorList>
    </citation>
    <scope>NUCLEOTIDE SEQUENCE</scope>
    <source>
        <strain evidence="1">VKM B-1499</strain>
    </source>
</reference>
<dbReference type="Proteomes" id="UP001143509">
    <property type="component" value="Unassembled WGS sequence"/>
</dbReference>
<dbReference type="RefSeq" id="WP_271165706.1">
    <property type="nucleotide sequence ID" value="NZ_BSFD01000009.1"/>
</dbReference>
<dbReference type="EMBL" id="BSFD01000009">
    <property type="protein sequence ID" value="GLK49511.1"/>
    <property type="molecule type" value="Genomic_DNA"/>
</dbReference>
<comment type="caution">
    <text evidence="1">The sequence shown here is derived from an EMBL/GenBank/DDBJ whole genome shotgun (WGS) entry which is preliminary data.</text>
</comment>
<dbReference type="InterPro" id="IPR031856">
    <property type="entry name" value="YdaS_toxin-like"/>
</dbReference>
<dbReference type="Gene3D" id="1.10.260.40">
    <property type="entry name" value="lambda repressor-like DNA-binding domains"/>
    <property type="match status" value="1"/>
</dbReference>
<organism evidence="1 2">
    <name type="scientific">Brevundimonas intermedia</name>
    <dbReference type="NCBI Taxonomy" id="74315"/>
    <lineage>
        <taxon>Bacteria</taxon>
        <taxon>Pseudomonadati</taxon>
        <taxon>Pseudomonadota</taxon>
        <taxon>Alphaproteobacteria</taxon>
        <taxon>Caulobacterales</taxon>
        <taxon>Caulobacteraceae</taxon>
        <taxon>Brevundimonas</taxon>
    </lineage>
</organism>
<sequence>MTGPQNPLRITALLEAAITIAGSEAKLGKATGYSQNAIWSAKRNGRVSAEMAAAIHRATNGAVAKHLLRPDIYSDQAATADRAAA</sequence>
<dbReference type="Pfam" id="PF15943">
    <property type="entry name" value="YdaS_toxin"/>
    <property type="match status" value="1"/>
</dbReference>
<keyword evidence="2" id="KW-1185">Reference proteome</keyword>
<reference evidence="1" key="2">
    <citation type="submission" date="2023-01" db="EMBL/GenBank/DDBJ databases">
        <authorList>
            <person name="Sun Q."/>
            <person name="Evtushenko L."/>
        </authorList>
    </citation>
    <scope>NUCLEOTIDE SEQUENCE</scope>
    <source>
        <strain evidence="1">VKM B-1499</strain>
    </source>
</reference>
<accession>A0ABQ5TCN0</accession>
<evidence type="ECO:0000313" key="2">
    <source>
        <dbReference type="Proteomes" id="UP001143509"/>
    </source>
</evidence>
<gene>
    <name evidence="1" type="ORF">GCM10017620_24840</name>
</gene>
<name>A0ABQ5TCN0_9CAUL</name>